<evidence type="ECO:0000256" key="6">
    <source>
        <dbReference type="ARBA" id="ARBA00022605"/>
    </source>
</evidence>
<dbReference type="InterPro" id="IPR004469">
    <property type="entry name" value="PSP"/>
</dbReference>
<dbReference type="GO" id="GO:0036424">
    <property type="term" value="F:L-phosphoserine phosphatase activity"/>
    <property type="evidence" value="ECO:0007669"/>
    <property type="project" value="InterPro"/>
</dbReference>
<evidence type="ECO:0000256" key="9">
    <source>
        <dbReference type="ARBA" id="ARBA00022842"/>
    </source>
</evidence>
<keyword evidence="8" id="KW-0378">Hydrolase</keyword>
<evidence type="ECO:0000256" key="2">
    <source>
        <dbReference type="ARBA" id="ARBA00005135"/>
    </source>
</evidence>
<evidence type="ECO:0000256" key="12">
    <source>
        <dbReference type="PIRSR" id="PIRSR604469-1"/>
    </source>
</evidence>
<dbReference type="UniPathway" id="UPA00135">
    <property type="reaction ID" value="UER00198"/>
</dbReference>
<evidence type="ECO:0000256" key="1">
    <source>
        <dbReference type="ARBA" id="ARBA00001946"/>
    </source>
</evidence>
<protein>
    <recommendedName>
        <fullName evidence="5">Phosphoserine phosphatase</fullName>
        <ecNumber evidence="4">3.1.3.3</ecNumber>
    </recommendedName>
    <alternativeName>
        <fullName evidence="11">O-phosphoserine phosphohydrolase</fullName>
    </alternativeName>
</protein>
<feature type="active site" description="Nucleophile" evidence="12">
    <location>
        <position position="80"/>
    </location>
</feature>
<dbReference type="GO" id="GO:0005737">
    <property type="term" value="C:cytoplasm"/>
    <property type="evidence" value="ECO:0007669"/>
    <property type="project" value="TreeGrafter"/>
</dbReference>
<dbReference type="GO" id="GO:0006564">
    <property type="term" value="P:L-serine biosynthetic process"/>
    <property type="evidence" value="ECO:0007669"/>
    <property type="project" value="UniProtKB-KW"/>
</dbReference>
<evidence type="ECO:0000256" key="4">
    <source>
        <dbReference type="ARBA" id="ARBA00012640"/>
    </source>
</evidence>
<dbReference type="PANTHER" id="PTHR43344:SF2">
    <property type="entry name" value="PHOSPHOSERINE PHOSPHATASE"/>
    <property type="match status" value="1"/>
</dbReference>
<keyword evidence="13" id="KW-0732">Signal</keyword>
<dbReference type="PANTHER" id="PTHR43344">
    <property type="entry name" value="PHOSPHOSERINE PHOSPHATASE"/>
    <property type="match status" value="1"/>
</dbReference>
<evidence type="ECO:0000256" key="13">
    <source>
        <dbReference type="SAM" id="SignalP"/>
    </source>
</evidence>
<dbReference type="Gene3D" id="1.10.150.210">
    <property type="entry name" value="Phosphoserine phosphatase, domain 2"/>
    <property type="match status" value="1"/>
</dbReference>
<proteinExistence type="evidence at transcript level"/>
<dbReference type="GO" id="GO:0000287">
    <property type="term" value="F:magnesium ion binding"/>
    <property type="evidence" value="ECO:0007669"/>
    <property type="project" value="TreeGrafter"/>
</dbReference>
<dbReference type="EC" id="3.1.3.3" evidence="4"/>
<evidence type="ECO:0000256" key="11">
    <source>
        <dbReference type="ARBA" id="ARBA00031693"/>
    </source>
</evidence>
<dbReference type="SUPFAM" id="SSF56784">
    <property type="entry name" value="HAD-like"/>
    <property type="match status" value="1"/>
</dbReference>
<dbReference type="InterPro" id="IPR036412">
    <property type="entry name" value="HAD-like_sf"/>
</dbReference>
<sequence>MKRLNSTFLTSLVAISASASDVSTSTTYSTVTPTTTLRRPYCKMTQDKDNGTTNGTTDTLAKNIKQANEILKTSNIVCFDVDSTIIQEEGIDELADFCGKGAEVAALTKEAMSGGMTFQEALKKRLDIIKPSQKQIREFIKNHPSTISPNVQELFRQLRANNTEIYLISGGFDCLIEPVATALQIPLSNLFANKLYFHFNGSYAGFDTQQVTSRSGGKGEAIKFIRQKFQQFNNNESAIITMIGDGATDLEASPPADYFIGYGGNVVREEVRHRANYYLTNFNQIQL</sequence>
<dbReference type="CDD" id="cd04309">
    <property type="entry name" value="HAD_PSP_eu"/>
    <property type="match status" value="1"/>
</dbReference>
<keyword evidence="6" id="KW-0028">Amino-acid biosynthesis</keyword>
<dbReference type="Pfam" id="PF00702">
    <property type="entry name" value="Hydrolase"/>
    <property type="match status" value="1"/>
</dbReference>
<dbReference type="InterPro" id="IPR023214">
    <property type="entry name" value="HAD_sf"/>
</dbReference>
<dbReference type="NCBIfam" id="TIGR00338">
    <property type="entry name" value="serB"/>
    <property type="match status" value="1"/>
</dbReference>
<accession>U5ESX0</accession>
<feature type="active site" description="Proton donor" evidence="12">
    <location>
        <position position="82"/>
    </location>
</feature>
<evidence type="ECO:0000256" key="3">
    <source>
        <dbReference type="ARBA" id="ARBA00009184"/>
    </source>
</evidence>
<organism evidence="14">
    <name type="scientific">Corethrella appendiculata</name>
    <dbReference type="NCBI Taxonomy" id="1370023"/>
    <lineage>
        <taxon>Eukaryota</taxon>
        <taxon>Metazoa</taxon>
        <taxon>Ecdysozoa</taxon>
        <taxon>Arthropoda</taxon>
        <taxon>Hexapoda</taxon>
        <taxon>Insecta</taxon>
        <taxon>Pterygota</taxon>
        <taxon>Neoptera</taxon>
        <taxon>Endopterygota</taxon>
        <taxon>Diptera</taxon>
        <taxon>Nematocera</taxon>
        <taxon>Culicoidea</taxon>
        <taxon>Chaoboridae</taxon>
        <taxon>Corethrella</taxon>
    </lineage>
</organism>
<comment type="pathway">
    <text evidence="2">Amino-acid biosynthesis; L-serine biosynthesis; L-serine from 3-phospho-D-glycerate: step 3/3.</text>
</comment>
<feature type="chain" id="PRO_5004660053" description="Phosphoserine phosphatase" evidence="13">
    <location>
        <begin position="20"/>
        <end position="287"/>
    </location>
</feature>
<dbReference type="InterPro" id="IPR050582">
    <property type="entry name" value="HAD-like_SerB"/>
</dbReference>
<dbReference type="EMBL" id="GANO01003034">
    <property type="protein sequence ID" value="JAB56837.1"/>
    <property type="molecule type" value="mRNA"/>
</dbReference>
<evidence type="ECO:0000256" key="8">
    <source>
        <dbReference type="ARBA" id="ARBA00022801"/>
    </source>
</evidence>
<evidence type="ECO:0000313" key="14">
    <source>
        <dbReference type="EMBL" id="JAB56837.1"/>
    </source>
</evidence>
<keyword evidence="7" id="KW-0479">Metal-binding</keyword>
<dbReference type="Gene3D" id="3.40.50.1000">
    <property type="entry name" value="HAD superfamily/HAD-like"/>
    <property type="match status" value="1"/>
</dbReference>
<dbReference type="FunFam" id="1.10.150.210:FF:000002">
    <property type="entry name" value="Phosphoserine phosphatase"/>
    <property type="match status" value="1"/>
</dbReference>
<dbReference type="NCBIfam" id="TIGR01488">
    <property type="entry name" value="HAD-SF-IB"/>
    <property type="match status" value="1"/>
</dbReference>
<comment type="cofactor">
    <cofactor evidence="1">
        <name>Mg(2+)</name>
        <dbReference type="ChEBI" id="CHEBI:18420"/>
    </cofactor>
</comment>
<reference evidence="14" key="1">
    <citation type="journal article" date="2014" name="Insect Biochem. Mol. Biol.">
        <title>An insight into the sialome of the frog biting fly, Corethrella appendiculata.</title>
        <authorList>
            <person name="Ribeiro J.M.C."/>
            <person name="Chagas A.C."/>
            <person name="Pham V.M."/>
            <person name="Lounibos L.P."/>
            <person name="Calvo E."/>
        </authorList>
    </citation>
    <scope>NUCLEOTIDE SEQUENCE</scope>
    <source>
        <tissue evidence="14">Salivary glands</tissue>
    </source>
</reference>
<evidence type="ECO:0000256" key="7">
    <source>
        <dbReference type="ARBA" id="ARBA00022723"/>
    </source>
</evidence>
<feature type="signal peptide" evidence="13">
    <location>
        <begin position="1"/>
        <end position="19"/>
    </location>
</feature>
<keyword evidence="10" id="KW-0718">Serine biosynthesis</keyword>
<name>U5ESX0_9DIPT</name>
<comment type="similarity">
    <text evidence="3">Belongs to the HAD-like hydrolase superfamily. SerB family.</text>
</comment>
<dbReference type="AlphaFoldDB" id="U5ESX0"/>
<keyword evidence="9" id="KW-0460">Magnesium</keyword>
<evidence type="ECO:0000256" key="10">
    <source>
        <dbReference type="ARBA" id="ARBA00023299"/>
    </source>
</evidence>
<evidence type="ECO:0000256" key="5">
    <source>
        <dbReference type="ARBA" id="ARBA00015196"/>
    </source>
</evidence>